<proteinExistence type="predicted"/>
<protein>
    <recommendedName>
        <fullName evidence="4">Lipoprotein</fullName>
    </recommendedName>
</protein>
<reference evidence="2 3" key="2">
    <citation type="submission" date="2020-08" db="EMBL/GenBank/DDBJ databases">
        <title>The Agave Microbiome: Exploring the role of microbial communities in plant adaptations to desert environments.</title>
        <authorList>
            <person name="Partida-Martinez L.P."/>
        </authorList>
    </citation>
    <scope>NUCLEOTIDE SEQUENCE [LARGE SCALE GENOMIC DNA]</scope>
    <source>
        <strain evidence="2 3">AS2.3</strain>
    </source>
</reference>
<feature type="signal peptide" evidence="1">
    <location>
        <begin position="1"/>
        <end position="19"/>
    </location>
</feature>
<evidence type="ECO:0000256" key="1">
    <source>
        <dbReference type="SAM" id="SignalP"/>
    </source>
</evidence>
<accession>A0A7Y9K0S7</accession>
<dbReference type="AlphaFoldDB" id="A0A7Y9K0S7"/>
<reference evidence="2 3" key="1">
    <citation type="submission" date="2020-07" db="EMBL/GenBank/DDBJ databases">
        <authorList>
            <person name="Partida-Martinez L."/>
            <person name="Huntemann M."/>
            <person name="Clum A."/>
            <person name="Wang J."/>
            <person name="Palaniappan K."/>
            <person name="Ritter S."/>
            <person name="Chen I.-M."/>
            <person name="Stamatis D."/>
            <person name="Reddy T."/>
            <person name="O'Malley R."/>
            <person name="Daum C."/>
            <person name="Shapiro N."/>
            <person name="Ivanova N."/>
            <person name="Kyrpides N."/>
            <person name="Woyke T."/>
        </authorList>
    </citation>
    <scope>NUCLEOTIDE SEQUENCE [LARGE SCALE GENOMIC DNA]</scope>
    <source>
        <strain evidence="2 3">AS2.3</strain>
    </source>
</reference>
<dbReference type="RefSeq" id="WP_179508618.1">
    <property type="nucleotide sequence ID" value="NZ_JACCBY010000002.1"/>
</dbReference>
<keyword evidence="1" id="KW-0732">Signal</keyword>
<dbReference type="NCBIfam" id="NF047650">
    <property type="entry name" value="lipo_NMCC_0638"/>
    <property type="match status" value="1"/>
</dbReference>
<keyword evidence="3" id="KW-1185">Reference proteome</keyword>
<dbReference type="Proteomes" id="UP000517753">
    <property type="component" value="Unassembled WGS sequence"/>
</dbReference>
<evidence type="ECO:0000313" key="3">
    <source>
        <dbReference type="Proteomes" id="UP000517753"/>
    </source>
</evidence>
<gene>
    <name evidence="2" type="ORF">HD841_001948</name>
</gene>
<sequence>MLMLLAALLLPAHDGSALAATDVAHMAALYEEACLKTFPIDTELDALMARKGATPLAADELRISLGADPGRGWTISDGDQTFTVLLELPPYHACSVRASRPNSGKLDLAPYDAVVETFVASHRGFVSQPAKDADRGGIHMHAQVQHRPLPAGGGELLMVIDQQVTDVDKLAAGTTATPLRFVHQITTSN</sequence>
<organism evidence="2 3">
    <name type="scientific">Sphingomonas melonis</name>
    <dbReference type="NCBI Taxonomy" id="152682"/>
    <lineage>
        <taxon>Bacteria</taxon>
        <taxon>Pseudomonadati</taxon>
        <taxon>Pseudomonadota</taxon>
        <taxon>Alphaproteobacteria</taxon>
        <taxon>Sphingomonadales</taxon>
        <taxon>Sphingomonadaceae</taxon>
        <taxon>Sphingomonas</taxon>
    </lineage>
</organism>
<name>A0A7Y9K0S7_9SPHN</name>
<comment type="caution">
    <text evidence="2">The sequence shown here is derived from an EMBL/GenBank/DDBJ whole genome shotgun (WGS) entry which is preliminary data.</text>
</comment>
<feature type="chain" id="PRO_5030598771" description="Lipoprotein" evidence="1">
    <location>
        <begin position="20"/>
        <end position="189"/>
    </location>
</feature>
<evidence type="ECO:0008006" key="4">
    <source>
        <dbReference type="Google" id="ProtNLM"/>
    </source>
</evidence>
<evidence type="ECO:0000313" key="2">
    <source>
        <dbReference type="EMBL" id="NYD90168.1"/>
    </source>
</evidence>
<dbReference type="EMBL" id="JACCBY010000002">
    <property type="protein sequence ID" value="NYD90168.1"/>
    <property type="molecule type" value="Genomic_DNA"/>
</dbReference>